<evidence type="ECO:0000313" key="3">
    <source>
        <dbReference type="Proteomes" id="UP001245184"/>
    </source>
</evidence>
<feature type="transmembrane region" description="Helical" evidence="1">
    <location>
        <begin position="116"/>
        <end position="138"/>
    </location>
</feature>
<organism evidence="2 3">
    <name type="scientific">Paraburkholderia graminis</name>
    <dbReference type="NCBI Taxonomy" id="60548"/>
    <lineage>
        <taxon>Bacteria</taxon>
        <taxon>Pseudomonadati</taxon>
        <taxon>Pseudomonadota</taxon>
        <taxon>Betaproteobacteria</taxon>
        <taxon>Burkholderiales</taxon>
        <taxon>Burkholderiaceae</taxon>
        <taxon>Paraburkholderia</taxon>
    </lineage>
</organism>
<accession>A0ABD5CJA1</accession>
<reference evidence="2 3" key="1">
    <citation type="submission" date="2023-08" db="EMBL/GenBank/DDBJ databases">
        <title>Genome sequencing of plant associated microbes to promote plant fitness in Sorghum bicolor and Oryza sativa.</title>
        <authorList>
            <person name="Coleman-Derr D."/>
        </authorList>
    </citation>
    <scope>NUCLEOTIDE SEQUENCE [LARGE SCALE GENOMIC DNA]</scope>
    <source>
        <strain evidence="2 3">SLBN-33</strain>
    </source>
</reference>
<feature type="transmembrane region" description="Helical" evidence="1">
    <location>
        <begin position="91"/>
        <end position="110"/>
    </location>
</feature>
<protein>
    <recommendedName>
        <fullName evidence="4">Transmembrane protein</fullName>
    </recommendedName>
</protein>
<sequence length="152" mass="16246">MTYRAITVTLDDIGGVVFEKDRSGGTVATMFNVTIAGRRQYSVKMDGKPRLESGTVVTAVLRDPDNWQTLVGWLDHATGQICGVNSPAKSLGSFVVIAVISAAFSIKWLGEVLSGGANTVGTVVCLLAGLAMNAWALSRWRKSATVYKLLRP</sequence>
<dbReference type="EMBL" id="JAVIZN010000002">
    <property type="protein sequence ID" value="MDR6205292.1"/>
    <property type="molecule type" value="Genomic_DNA"/>
</dbReference>
<keyword evidence="1" id="KW-0812">Transmembrane</keyword>
<proteinExistence type="predicted"/>
<evidence type="ECO:0000256" key="1">
    <source>
        <dbReference type="SAM" id="Phobius"/>
    </source>
</evidence>
<evidence type="ECO:0000313" key="2">
    <source>
        <dbReference type="EMBL" id="MDR6205292.1"/>
    </source>
</evidence>
<dbReference type="RefSeq" id="WP_307260399.1">
    <property type="nucleotide sequence ID" value="NZ_JAUSXE010000002.1"/>
</dbReference>
<gene>
    <name evidence="2" type="ORF">QF025_004012</name>
</gene>
<keyword evidence="1" id="KW-1133">Transmembrane helix</keyword>
<keyword evidence="1" id="KW-0472">Membrane</keyword>
<dbReference type="Proteomes" id="UP001245184">
    <property type="component" value="Unassembled WGS sequence"/>
</dbReference>
<comment type="caution">
    <text evidence="2">The sequence shown here is derived from an EMBL/GenBank/DDBJ whole genome shotgun (WGS) entry which is preliminary data.</text>
</comment>
<dbReference type="AlphaFoldDB" id="A0ABD5CJA1"/>
<evidence type="ECO:0008006" key="4">
    <source>
        <dbReference type="Google" id="ProtNLM"/>
    </source>
</evidence>
<name>A0ABD5CJA1_9BURK</name>